<feature type="domain" description="VPS28 C-terminal" evidence="7">
    <location>
        <begin position="132"/>
        <end position="227"/>
    </location>
</feature>
<evidence type="ECO:0000259" key="8">
    <source>
        <dbReference type="PROSITE" id="PS51313"/>
    </source>
</evidence>
<dbReference type="Pfam" id="PF03997">
    <property type="entry name" value="VPS28"/>
    <property type="match status" value="1"/>
</dbReference>
<proteinExistence type="inferred from homology"/>
<dbReference type="GO" id="GO:0044877">
    <property type="term" value="F:protein-containing complex binding"/>
    <property type="evidence" value="ECO:0007669"/>
    <property type="project" value="TreeGrafter"/>
</dbReference>
<accession>A0AAD2GU30</accession>
<dbReference type="SUPFAM" id="SSF140427">
    <property type="entry name" value="VPS28 C-terminal domain-like"/>
    <property type="match status" value="1"/>
</dbReference>
<reference evidence="9" key="1">
    <citation type="submission" date="2023-11" db="EMBL/GenBank/DDBJ databases">
        <authorList>
            <person name="De Vega J J."/>
            <person name="De Vega J J."/>
        </authorList>
    </citation>
    <scope>NUCLEOTIDE SEQUENCE</scope>
</reference>
<gene>
    <name evidence="9" type="ORF">MYCIT1_LOCUS652</name>
</gene>
<feature type="domain" description="VPS28 N-terminal" evidence="8">
    <location>
        <begin position="1"/>
        <end position="122"/>
    </location>
</feature>
<dbReference type="SUPFAM" id="SSF140111">
    <property type="entry name" value="Endosomal sorting complex assembly domain"/>
    <property type="match status" value="1"/>
</dbReference>
<dbReference type="GO" id="GO:0031902">
    <property type="term" value="C:late endosome membrane"/>
    <property type="evidence" value="ECO:0007669"/>
    <property type="project" value="UniProtKB-SubCell"/>
</dbReference>
<dbReference type="InterPro" id="IPR007143">
    <property type="entry name" value="Vps28"/>
</dbReference>
<evidence type="ECO:0000256" key="4">
    <source>
        <dbReference type="ARBA" id="ARBA00022927"/>
    </source>
</evidence>
<dbReference type="EMBL" id="CAVNYO010000010">
    <property type="protein sequence ID" value="CAK5262159.1"/>
    <property type="molecule type" value="Genomic_DNA"/>
</dbReference>
<keyword evidence="2 5" id="KW-0813">Transport</keyword>
<dbReference type="GO" id="GO:0043328">
    <property type="term" value="P:protein transport to vacuole involved in ubiquitin-dependent protein catabolic process via the multivesicular body sorting pathway"/>
    <property type="evidence" value="ECO:0007669"/>
    <property type="project" value="TreeGrafter"/>
</dbReference>
<dbReference type="PROSITE" id="PS51313">
    <property type="entry name" value="VPS28_N"/>
    <property type="match status" value="1"/>
</dbReference>
<evidence type="ECO:0000313" key="10">
    <source>
        <dbReference type="Proteomes" id="UP001295794"/>
    </source>
</evidence>
<dbReference type="AlphaFoldDB" id="A0AAD2GU30"/>
<comment type="subcellular location">
    <subcellularLocation>
        <location evidence="1">Late endosome membrane</location>
        <topology evidence="1">Peripheral membrane protein</topology>
    </subcellularLocation>
</comment>
<name>A0AAD2GU30_9AGAR</name>
<organism evidence="9 10">
    <name type="scientific">Mycena citricolor</name>
    <dbReference type="NCBI Taxonomy" id="2018698"/>
    <lineage>
        <taxon>Eukaryota</taxon>
        <taxon>Fungi</taxon>
        <taxon>Dikarya</taxon>
        <taxon>Basidiomycota</taxon>
        <taxon>Agaricomycotina</taxon>
        <taxon>Agaricomycetes</taxon>
        <taxon>Agaricomycetidae</taxon>
        <taxon>Agaricales</taxon>
        <taxon>Marasmiineae</taxon>
        <taxon>Mycenaceae</taxon>
        <taxon>Mycena</taxon>
    </lineage>
</organism>
<dbReference type="PROSITE" id="PS51310">
    <property type="entry name" value="VPS28_C"/>
    <property type="match status" value="1"/>
</dbReference>
<keyword evidence="10" id="KW-1185">Reference proteome</keyword>
<keyword evidence="3 5" id="KW-0967">Endosome</keyword>
<evidence type="ECO:0000256" key="3">
    <source>
        <dbReference type="ARBA" id="ARBA00022753"/>
    </source>
</evidence>
<evidence type="ECO:0000313" key="9">
    <source>
        <dbReference type="EMBL" id="CAK5262159.1"/>
    </source>
</evidence>
<dbReference type="Gene3D" id="1.20.120.1130">
    <property type="match status" value="1"/>
</dbReference>
<sequence length="232" mass="26398">MSAFSLDEEVRLYTNNADREKYNSLATLFGIIIALDFLERAYVRDSVTATECVPSRAALFDLRRVEEILSSMHSTPFAISDHLKTRRRRCTIYRAIHEPLSSMDNPAALHRIKVGVPATVEHSSEAGPETGKWVAETTQARFSFITFMDALKLRMRAKDQLHPILQDLVTGYARFKGSKDWEGRSRMVGWLITLNGMKASEELSEEQSRQLLFDVDHAYAEFFRSLSSKEGS</sequence>
<dbReference type="PANTHER" id="PTHR12937">
    <property type="entry name" value="VACUOLAR PROTEIN SORTING 28, ISOFORM 2 VPS28"/>
    <property type="match status" value="1"/>
</dbReference>
<dbReference type="GO" id="GO:0000813">
    <property type="term" value="C:ESCRT I complex"/>
    <property type="evidence" value="ECO:0007669"/>
    <property type="project" value="UniProtKB-UniRule"/>
</dbReference>
<dbReference type="InterPro" id="IPR037206">
    <property type="entry name" value="VPS28_C_sf"/>
</dbReference>
<dbReference type="Gene3D" id="1.20.1440.200">
    <property type="match status" value="1"/>
</dbReference>
<dbReference type="InterPro" id="IPR017898">
    <property type="entry name" value="VPS28_N"/>
</dbReference>
<evidence type="ECO:0000256" key="5">
    <source>
        <dbReference type="PIRNR" id="PIRNR017535"/>
    </source>
</evidence>
<evidence type="ECO:0000259" key="7">
    <source>
        <dbReference type="PROSITE" id="PS51310"/>
    </source>
</evidence>
<comment type="similarity">
    <text evidence="5 6">Belongs to the VPS28 family.</text>
</comment>
<dbReference type="Proteomes" id="UP001295794">
    <property type="component" value="Unassembled WGS sequence"/>
</dbReference>
<evidence type="ECO:0000256" key="1">
    <source>
        <dbReference type="ARBA" id="ARBA00004633"/>
    </source>
</evidence>
<keyword evidence="4 5" id="KW-0653">Protein transport</keyword>
<dbReference type="InterPro" id="IPR037202">
    <property type="entry name" value="ESCRT_assembly_dom"/>
</dbReference>
<comment type="caution">
    <text evidence="9">The sequence shown here is derived from an EMBL/GenBank/DDBJ whole genome shotgun (WGS) entry which is preliminary data.</text>
</comment>
<comment type="function">
    <text evidence="5">Component of the ESCRT-I complex (endosomal sorting complex required for transport I), a regulator of vesicular trafficking process.</text>
</comment>
<dbReference type="PIRSF" id="PIRSF017535">
    <property type="entry name" value="VPS28"/>
    <property type="match status" value="1"/>
</dbReference>
<dbReference type="PANTHER" id="PTHR12937:SF0">
    <property type="entry name" value="VACUOLAR PROTEIN SORTING-ASSOCIATED PROTEIN 28 HOMOLOG"/>
    <property type="match status" value="1"/>
</dbReference>
<dbReference type="FunFam" id="1.20.120.1130:FF:000001">
    <property type="entry name" value="Vacuolar protein sorting-associated protein 28 homolog"/>
    <property type="match status" value="1"/>
</dbReference>
<dbReference type="InterPro" id="IPR038358">
    <property type="entry name" value="VPS28_N_sf"/>
</dbReference>
<dbReference type="InterPro" id="IPR017899">
    <property type="entry name" value="VPS28_C"/>
</dbReference>
<protein>
    <recommendedName>
        <fullName evidence="5">Vacuolar protein sorting-associated protein 28</fullName>
    </recommendedName>
    <alternativeName>
        <fullName evidence="5">ESCRT-I complex subunit VPS28</fullName>
    </alternativeName>
</protein>
<evidence type="ECO:0000256" key="6">
    <source>
        <dbReference type="PROSITE-ProRule" id="PRU00642"/>
    </source>
</evidence>
<evidence type="ECO:0000256" key="2">
    <source>
        <dbReference type="ARBA" id="ARBA00022448"/>
    </source>
</evidence>